<dbReference type="InterPro" id="IPR050469">
    <property type="entry name" value="Diguanylate_Cyclase"/>
</dbReference>
<accession>Q21X90</accession>
<dbReference type="HOGENOM" id="CLU_000445_11_4_4"/>
<dbReference type="GO" id="GO:0005886">
    <property type="term" value="C:plasma membrane"/>
    <property type="evidence" value="ECO:0007669"/>
    <property type="project" value="TreeGrafter"/>
</dbReference>
<dbReference type="STRING" id="338969.Rfer_1887"/>
<dbReference type="FunFam" id="3.30.70.270:FF:000001">
    <property type="entry name" value="Diguanylate cyclase domain protein"/>
    <property type="match status" value="1"/>
</dbReference>
<dbReference type="RefSeq" id="WP_011464181.1">
    <property type="nucleotide sequence ID" value="NC_007908.1"/>
</dbReference>
<dbReference type="EMBL" id="CP000267">
    <property type="protein sequence ID" value="ABD69613.1"/>
    <property type="molecule type" value="Genomic_DNA"/>
</dbReference>
<dbReference type="InterPro" id="IPR029787">
    <property type="entry name" value="Nucleotide_cyclase"/>
</dbReference>
<evidence type="ECO:0000256" key="2">
    <source>
        <dbReference type="ARBA" id="ARBA00034247"/>
    </source>
</evidence>
<comment type="catalytic activity">
    <reaction evidence="2">
        <text>2 GTP = 3',3'-c-di-GMP + 2 diphosphate</text>
        <dbReference type="Rhea" id="RHEA:24898"/>
        <dbReference type="ChEBI" id="CHEBI:33019"/>
        <dbReference type="ChEBI" id="CHEBI:37565"/>
        <dbReference type="ChEBI" id="CHEBI:58805"/>
        <dbReference type="EC" id="2.7.7.65"/>
    </reaction>
</comment>
<dbReference type="InterPro" id="IPR043128">
    <property type="entry name" value="Rev_trsase/Diguanyl_cyclase"/>
</dbReference>
<protein>
    <recommendedName>
        <fullName evidence="1">diguanylate cyclase</fullName>
        <ecNumber evidence="1">2.7.7.65</ecNumber>
    </recommendedName>
</protein>
<dbReference type="EC" id="2.7.7.65" evidence="1"/>
<dbReference type="Gene3D" id="3.30.70.270">
    <property type="match status" value="1"/>
</dbReference>
<evidence type="ECO:0000256" key="1">
    <source>
        <dbReference type="ARBA" id="ARBA00012528"/>
    </source>
</evidence>
<dbReference type="PANTHER" id="PTHR45138">
    <property type="entry name" value="REGULATORY COMPONENTS OF SENSORY TRANSDUCTION SYSTEM"/>
    <property type="match status" value="1"/>
</dbReference>
<dbReference type="Pfam" id="PF00990">
    <property type="entry name" value="GGDEF"/>
    <property type="match status" value="1"/>
</dbReference>
<proteinExistence type="predicted"/>
<dbReference type="Gene3D" id="3.30.450.20">
    <property type="entry name" value="PAS domain"/>
    <property type="match status" value="1"/>
</dbReference>
<dbReference type="GO" id="GO:0052621">
    <property type="term" value="F:diguanylate cyclase activity"/>
    <property type="evidence" value="ECO:0007669"/>
    <property type="project" value="UniProtKB-EC"/>
</dbReference>
<gene>
    <name evidence="4" type="ordered locus">Rfer_1887</name>
</gene>
<evidence type="ECO:0000259" key="3">
    <source>
        <dbReference type="PROSITE" id="PS50887"/>
    </source>
</evidence>
<reference evidence="5" key="1">
    <citation type="submission" date="2006-02" db="EMBL/GenBank/DDBJ databases">
        <title>Complete sequence of chromosome of Rhodoferax ferrireducens DSM 15236.</title>
        <authorList>
            <person name="Copeland A."/>
            <person name="Lucas S."/>
            <person name="Lapidus A."/>
            <person name="Barry K."/>
            <person name="Detter J.C."/>
            <person name="Glavina del Rio T."/>
            <person name="Hammon N."/>
            <person name="Israni S."/>
            <person name="Pitluck S."/>
            <person name="Brettin T."/>
            <person name="Bruce D."/>
            <person name="Han C."/>
            <person name="Tapia R."/>
            <person name="Gilna P."/>
            <person name="Kiss H."/>
            <person name="Schmutz J."/>
            <person name="Larimer F."/>
            <person name="Land M."/>
            <person name="Kyrpides N."/>
            <person name="Ivanova N."/>
            <person name="Richardson P."/>
        </authorList>
    </citation>
    <scope>NUCLEOTIDE SEQUENCE [LARGE SCALE GENOMIC DNA]</scope>
    <source>
        <strain evidence="5">ATCC BAA-621 / DSM 15236 / T118</strain>
    </source>
</reference>
<organism evidence="4 5">
    <name type="scientific">Albidiferax ferrireducens (strain ATCC BAA-621 / DSM 15236 / T118)</name>
    <name type="common">Rhodoferax ferrireducens</name>
    <dbReference type="NCBI Taxonomy" id="338969"/>
    <lineage>
        <taxon>Bacteria</taxon>
        <taxon>Pseudomonadati</taxon>
        <taxon>Pseudomonadota</taxon>
        <taxon>Betaproteobacteria</taxon>
        <taxon>Burkholderiales</taxon>
        <taxon>Comamonadaceae</taxon>
        <taxon>Rhodoferax</taxon>
    </lineage>
</organism>
<name>Q21X90_ALBFT</name>
<dbReference type="SMART" id="SM00267">
    <property type="entry name" value="GGDEF"/>
    <property type="match status" value="1"/>
</dbReference>
<dbReference type="InterPro" id="IPR035965">
    <property type="entry name" value="PAS-like_dom_sf"/>
</dbReference>
<evidence type="ECO:0000313" key="5">
    <source>
        <dbReference type="Proteomes" id="UP000008332"/>
    </source>
</evidence>
<dbReference type="Proteomes" id="UP000008332">
    <property type="component" value="Chromosome"/>
</dbReference>
<dbReference type="OrthoDB" id="9813903at2"/>
<dbReference type="AlphaFoldDB" id="Q21X90"/>
<evidence type="ECO:0000313" key="4">
    <source>
        <dbReference type="EMBL" id="ABD69613.1"/>
    </source>
</evidence>
<keyword evidence="5" id="KW-1185">Reference proteome</keyword>
<dbReference type="GO" id="GO:1902201">
    <property type="term" value="P:negative regulation of bacterial-type flagellum-dependent cell motility"/>
    <property type="evidence" value="ECO:0007669"/>
    <property type="project" value="TreeGrafter"/>
</dbReference>
<dbReference type="InterPro" id="IPR000160">
    <property type="entry name" value="GGDEF_dom"/>
</dbReference>
<dbReference type="GO" id="GO:0043709">
    <property type="term" value="P:cell adhesion involved in single-species biofilm formation"/>
    <property type="evidence" value="ECO:0007669"/>
    <property type="project" value="TreeGrafter"/>
</dbReference>
<dbReference type="SUPFAM" id="SSF55073">
    <property type="entry name" value="Nucleotide cyclase"/>
    <property type="match status" value="1"/>
</dbReference>
<dbReference type="PANTHER" id="PTHR45138:SF9">
    <property type="entry name" value="DIGUANYLATE CYCLASE DGCM-RELATED"/>
    <property type="match status" value="1"/>
</dbReference>
<dbReference type="eggNOG" id="COG3706">
    <property type="taxonomic scope" value="Bacteria"/>
</dbReference>
<feature type="domain" description="GGDEF" evidence="3">
    <location>
        <begin position="183"/>
        <end position="320"/>
    </location>
</feature>
<dbReference type="CDD" id="cd01949">
    <property type="entry name" value="GGDEF"/>
    <property type="match status" value="1"/>
</dbReference>
<dbReference type="KEGG" id="rfr:Rfer_1887"/>
<dbReference type="SUPFAM" id="SSF55785">
    <property type="entry name" value="PYP-like sensor domain (PAS domain)"/>
    <property type="match status" value="1"/>
</dbReference>
<dbReference type="PROSITE" id="PS50887">
    <property type="entry name" value="GGDEF"/>
    <property type="match status" value="1"/>
</dbReference>
<dbReference type="NCBIfam" id="TIGR00254">
    <property type="entry name" value="GGDEF"/>
    <property type="match status" value="1"/>
</dbReference>
<sequence>MEPEKLDGGASWPLILDAVELGLVLVDADARVLLWNAWLARHSGVSAQTARGQPLAGVFGAGLSASFLTALSNTLRYRLPVVLSNVLHFCPLPLYAQTPADAAAARMPHAITMTPLVLPPWGACCLIQITDSSRAISREKVLQRQSERLNREVMTDSLTRAFSRGFFDHFYQQEFARAQRKGTKLSLIMIDVDYFKDYNDAYGHPAGDKVLIAVVQALQAVLLRSTDKLARYGGEEFAVILPDCGEHKALAIAELLRTAVLALNLPHRKSAISNQLTVSLGTSTLKAGQTSSAQALLDAADQALYAAKNQGRNCVQSRSPQTVAAPA</sequence>